<keyword evidence="6 8" id="KW-1133">Transmembrane helix</keyword>
<feature type="transmembrane region" description="Helical" evidence="8">
    <location>
        <begin position="365"/>
        <end position="388"/>
    </location>
</feature>
<feature type="transmembrane region" description="Helical" evidence="8">
    <location>
        <begin position="146"/>
        <end position="168"/>
    </location>
</feature>
<feature type="transmembrane region" description="Helical" evidence="8">
    <location>
        <begin position="514"/>
        <end position="539"/>
    </location>
</feature>
<feature type="transmembrane region" description="Helical" evidence="8">
    <location>
        <begin position="20"/>
        <end position="36"/>
    </location>
</feature>
<feature type="transmembrane region" description="Helical" evidence="8">
    <location>
        <begin position="204"/>
        <end position="225"/>
    </location>
</feature>
<evidence type="ECO:0000256" key="8">
    <source>
        <dbReference type="SAM" id="Phobius"/>
    </source>
</evidence>
<keyword evidence="3 8" id="KW-0812">Transmembrane</keyword>
<comment type="caution">
    <text evidence="9">The sequence shown here is derived from an EMBL/GenBank/DDBJ whole genome shotgun (WGS) entry which is preliminary data.</text>
</comment>
<feature type="transmembrane region" description="Helical" evidence="8">
    <location>
        <begin position="441"/>
        <end position="467"/>
    </location>
</feature>
<proteinExistence type="predicted"/>
<dbReference type="Proteomes" id="UP000033876">
    <property type="component" value="Unassembled WGS sequence"/>
</dbReference>
<evidence type="ECO:0000256" key="2">
    <source>
        <dbReference type="ARBA" id="ARBA00022475"/>
    </source>
</evidence>
<feature type="transmembrane region" description="Helical" evidence="8">
    <location>
        <begin position="479"/>
        <end position="502"/>
    </location>
</feature>
<keyword evidence="2" id="KW-1003">Cell membrane</keyword>
<comment type="subcellular location">
    <subcellularLocation>
        <location evidence="1">Cell membrane</location>
        <topology evidence="1">Multi-pass membrane protein</topology>
    </subcellularLocation>
</comment>
<name>A0A0G0K559_9BACT</name>
<evidence type="ECO:0000256" key="5">
    <source>
        <dbReference type="ARBA" id="ARBA00022984"/>
    </source>
</evidence>
<evidence type="ECO:0000256" key="4">
    <source>
        <dbReference type="ARBA" id="ARBA00022960"/>
    </source>
</evidence>
<accession>A0A0G0K559</accession>
<reference evidence="9 10" key="1">
    <citation type="journal article" date="2015" name="Nature">
        <title>rRNA introns, odd ribosomes, and small enigmatic genomes across a large radiation of phyla.</title>
        <authorList>
            <person name="Brown C.T."/>
            <person name="Hug L.A."/>
            <person name="Thomas B.C."/>
            <person name="Sharon I."/>
            <person name="Castelle C.J."/>
            <person name="Singh A."/>
            <person name="Wilkins M.J."/>
            <person name="Williams K.H."/>
            <person name="Banfield J.F."/>
        </authorList>
    </citation>
    <scope>NUCLEOTIDE SEQUENCE [LARGE SCALE GENOMIC DNA]</scope>
</reference>
<evidence type="ECO:0000313" key="9">
    <source>
        <dbReference type="EMBL" id="KKQ35771.1"/>
    </source>
</evidence>
<feature type="transmembrane region" description="Helical" evidence="8">
    <location>
        <begin position="290"/>
        <end position="311"/>
    </location>
</feature>
<protein>
    <submittedName>
        <fullName evidence="9">Integral membrane protein MviN</fullName>
    </submittedName>
</protein>
<dbReference type="GO" id="GO:0005886">
    <property type="term" value="C:plasma membrane"/>
    <property type="evidence" value="ECO:0007669"/>
    <property type="project" value="UniProtKB-SubCell"/>
</dbReference>
<feature type="transmembrane region" description="Helical" evidence="8">
    <location>
        <begin position="331"/>
        <end position="353"/>
    </location>
</feature>
<feature type="transmembrane region" description="Helical" evidence="8">
    <location>
        <begin position="103"/>
        <end position="126"/>
    </location>
</feature>
<dbReference type="PANTHER" id="PTHR47019:SF1">
    <property type="entry name" value="LIPID II FLIPPASE MURJ"/>
    <property type="match status" value="1"/>
</dbReference>
<gene>
    <name evidence="9" type="ORF">US50_C0005G0007</name>
</gene>
<dbReference type="PRINTS" id="PR01806">
    <property type="entry name" value="VIRFACTRMVIN"/>
</dbReference>
<dbReference type="GO" id="GO:0034204">
    <property type="term" value="P:lipid translocation"/>
    <property type="evidence" value="ECO:0007669"/>
    <property type="project" value="TreeGrafter"/>
</dbReference>
<dbReference type="EMBL" id="LBTF01000005">
    <property type="protein sequence ID" value="KKQ35771.1"/>
    <property type="molecule type" value="Genomic_DNA"/>
</dbReference>
<dbReference type="InterPro" id="IPR051050">
    <property type="entry name" value="Lipid_II_flippase_MurJ/MviN"/>
</dbReference>
<evidence type="ECO:0000256" key="7">
    <source>
        <dbReference type="ARBA" id="ARBA00023136"/>
    </source>
</evidence>
<feature type="transmembrane region" description="Helical" evidence="8">
    <location>
        <begin position="63"/>
        <end position="82"/>
    </location>
</feature>
<keyword evidence="7 8" id="KW-0472">Membrane</keyword>
<keyword evidence="4" id="KW-0133">Cell shape</keyword>
<dbReference type="GO" id="GO:0008360">
    <property type="term" value="P:regulation of cell shape"/>
    <property type="evidence" value="ECO:0007669"/>
    <property type="project" value="UniProtKB-KW"/>
</dbReference>
<keyword evidence="5" id="KW-0573">Peptidoglycan synthesis</keyword>
<feature type="transmembrane region" description="Helical" evidence="8">
    <location>
        <begin position="258"/>
        <end position="284"/>
    </location>
</feature>
<feature type="transmembrane region" description="Helical" evidence="8">
    <location>
        <begin position="400"/>
        <end position="421"/>
    </location>
</feature>
<dbReference type="PANTHER" id="PTHR47019">
    <property type="entry name" value="LIPID II FLIPPASE MURJ"/>
    <property type="match status" value="1"/>
</dbReference>
<evidence type="ECO:0000256" key="3">
    <source>
        <dbReference type="ARBA" id="ARBA00022692"/>
    </source>
</evidence>
<dbReference type="Pfam" id="PF03023">
    <property type="entry name" value="MurJ"/>
    <property type="match status" value="1"/>
</dbReference>
<sequence>MVQRIIRLLNKEFGNTNQAALLLGLFSLFSQILGLFRDRALAHYIGPGQTLDIYYASFRIPDFIFVSIASLFAVTAVLPLLSEKLGHSVDGELNKSSHESRSFFSNTFNFFFLVMLVISIFSYLILPKIAHIIAPGFDSDSILKVVNVSRIMLLSPIFLGLSNLFGSITQLYKKFFLFSLSPIFYNVGIIIGVIFLYPKFGINGLAFGVVLGACLHFLIQLPIAFTHKFLPKISFYFNYVEIKKLLIMSLPRTLGLSMYNITILVLVALASLVASGSISIFNFAFNLQTVPTMIIGLSYAIATFPSLTRLFTLNDIKKFVDQIGSASRQIIFWSLPIVFLFIVLRAQIVRVILGSGNFSWDHTRLVAAMLAVFSFSVLPQSLNTLLVRAFYASGRTWRPLFINLFSTVFTVCFAFLALYLVKIFPQISIFINSSLRIENIIGTNILLLALGYSIGIIINFFLLWYFFQKDFKQHIVKGYISSTFIKSLTASFAIGAVTYFFLGVFDNIFNLDKFFGILFQGLFSGLIGIISGLITLWLLKSEELAQLIDTVKSKFWKAHVVAPSQEEL</sequence>
<evidence type="ECO:0000313" key="10">
    <source>
        <dbReference type="Proteomes" id="UP000033876"/>
    </source>
</evidence>
<feature type="transmembrane region" description="Helical" evidence="8">
    <location>
        <begin position="175"/>
        <end position="198"/>
    </location>
</feature>
<dbReference type="AlphaFoldDB" id="A0A0G0K559"/>
<dbReference type="InterPro" id="IPR004268">
    <property type="entry name" value="MurJ"/>
</dbReference>
<dbReference type="GO" id="GO:0009252">
    <property type="term" value="P:peptidoglycan biosynthetic process"/>
    <property type="evidence" value="ECO:0007669"/>
    <property type="project" value="UniProtKB-KW"/>
</dbReference>
<evidence type="ECO:0000256" key="6">
    <source>
        <dbReference type="ARBA" id="ARBA00022989"/>
    </source>
</evidence>
<organism evidence="9 10">
    <name type="scientific">Candidatus Nomurabacteria bacterium GW2011_GWB1_37_5</name>
    <dbReference type="NCBI Taxonomy" id="1618742"/>
    <lineage>
        <taxon>Bacteria</taxon>
        <taxon>Candidatus Nomuraibacteriota</taxon>
    </lineage>
</organism>
<dbReference type="GO" id="GO:0015648">
    <property type="term" value="F:lipid-linked peptidoglycan transporter activity"/>
    <property type="evidence" value="ECO:0007669"/>
    <property type="project" value="TreeGrafter"/>
</dbReference>
<evidence type="ECO:0000256" key="1">
    <source>
        <dbReference type="ARBA" id="ARBA00004651"/>
    </source>
</evidence>